<dbReference type="FunFam" id="3.40.50.720:FF:000203">
    <property type="entry name" value="D-3-phosphoglycerate dehydrogenase (SerA)"/>
    <property type="match status" value="1"/>
</dbReference>
<dbReference type="AlphaFoldDB" id="A0A1W1VV47"/>
<evidence type="ECO:0000313" key="8">
    <source>
        <dbReference type="EMBL" id="SMB97247.1"/>
    </source>
</evidence>
<proteinExistence type="inferred from homology"/>
<feature type="domain" description="D-isomer specific 2-hydroxyacid dehydrogenase catalytic" evidence="6">
    <location>
        <begin position="22"/>
        <end position="318"/>
    </location>
</feature>
<evidence type="ECO:0000256" key="3">
    <source>
        <dbReference type="ARBA" id="ARBA00023002"/>
    </source>
</evidence>
<feature type="domain" description="D-isomer specific 2-hydroxyacid dehydrogenase NAD-binding" evidence="7">
    <location>
        <begin position="114"/>
        <end position="286"/>
    </location>
</feature>
<keyword evidence="4" id="KW-0520">NAD</keyword>
<dbReference type="Proteomes" id="UP000192569">
    <property type="component" value="Chromosome I"/>
</dbReference>
<dbReference type="GO" id="GO:0008652">
    <property type="term" value="P:amino acid biosynthetic process"/>
    <property type="evidence" value="ECO:0007669"/>
    <property type="project" value="UniProtKB-KW"/>
</dbReference>
<evidence type="ECO:0000313" key="9">
    <source>
        <dbReference type="Proteomes" id="UP000192569"/>
    </source>
</evidence>
<dbReference type="GO" id="GO:0051287">
    <property type="term" value="F:NAD binding"/>
    <property type="evidence" value="ECO:0007669"/>
    <property type="project" value="InterPro"/>
</dbReference>
<dbReference type="InterPro" id="IPR036291">
    <property type="entry name" value="NAD(P)-bd_dom_sf"/>
</dbReference>
<dbReference type="STRING" id="698762.SAMN00808754_1794"/>
<dbReference type="GO" id="GO:0016616">
    <property type="term" value="F:oxidoreductase activity, acting on the CH-OH group of donors, NAD or NADP as acceptor"/>
    <property type="evidence" value="ECO:0007669"/>
    <property type="project" value="InterPro"/>
</dbReference>
<gene>
    <name evidence="8" type="ORF">SAMN00808754_1794</name>
</gene>
<dbReference type="EMBL" id="LT838272">
    <property type="protein sequence ID" value="SMB97247.1"/>
    <property type="molecule type" value="Genomic_DNA"/>
</dbReference>
<name>A0A1W1VV47_9FIRM</name>
<organism evidence="8 9">
    <name type="scientific">Thermanaeromonas toyohensis ToBE</name>
    <dbReference type="NCBI Taxonomy" id="698762"/>
    <lineage>
        <taxon>Bacteria</taxon>
        <taxon>Bacillati</taxon>
        <taxon>Bacillota</taxon>
        <taxon>Clostridia</taxon>
        <taxon>Neomoorellales</taxon>
        <taxon>Neomoorellaceae</taxon>
        <taxon>Thermanaeromonas</taxon>
    </lineage>
</organism>
<dbReference type="InterPro" id="IPR006140">
    <property type="entry name" value="D-isomer_DH_NAD-bd"/>
</dbReference>
<dbReference type="SUPFAM" id="SSF52283">
    <property type="entry name" value="Formate/glycerate dehydrogenase catalytic domain-like"/>
    <property type="match status" value="1"/>
</dbReference>
<dbReference type="InterPro" id="IPR029752">
    <property type="entry name" value="D-isomer_DH_CS1"/>
</dbReference>
<dbReference type="CDD" id="cd12172">
    <property type="entry name" value="PGDH_like_2"/>
    <property type="match status" value="1"/>
</dbReference>
<dbReference type="OrthoDB" id="9805416at2"/>
<evidence type="ECO:0000256" key="5">
    <source>
        <dbReference type="RuleBase" id="RU003719"/>
    </source>
</evidence>
<dbReference type="Pfam" id="PF02826">
    <property type="entry name" value="2-Hacid_dh_C"/>
    <property type="match status" value="1"/>
</dbReference>
<evidence type="ECO:0000256" key="1">
    <source>
        <dbReference type="ARBA" id="ARBA00005854"/>
    </source>
</evidence>
<dbReference type="Pfam" id="PF00389">
    <property type="entry name" value="2-Hacid_dh"/>
    <property type="match status" value="1"/>
</dbReference>
<dbReference type="PROSITE" id="PS00670">
    <property type="entry name" value="D_2_HYDROXYACID_DH_2"/>
    <property type="match status" value="1"/>
</dbReference>
<evidence type="ECO:0000259" key="7">
    <source>
        <dbReference type="Pfam" id="PF02826"/>
    </source>
</evidence>
<accession>A0A1W1VV47</accession>
<evidence type="ECO:0000259" key="6">
    <source>
        <dbReference type="Pfam" id="PF00389"/>
    </source>
</evidence>
<protein>
    <submittedName>
        <fullName evidence="8">D-3-phosphoglycerate dehydrogenase</fullName>
    </submittedName>
</protein>
<keyword evidence="9" id="KW-1185">Reference proteome</keyword>
<sequence>MFKILITARVFGRYSREPFQILERGNCQIVPNPWPGKKLKEAEMLSLVGNVDGIICGEDELTERVIAAAPQLKVISKFGVGVDKIDVAAATRRKIAVCNTPGANSESVADMTFCLLLGAARRIALADRQVRQGLWEPIVGLELWKKTLGIIGLGKIGKAVARRAKGFEMRILAYDTCPDIDFIQKEGIELVTLKELLSRADFISLHLPATPETKGLIGAEELALIKPGAILVNTARGDIIDEAALYTALKEGKLSGAGLDVFAEEPPNPSSSLFELPQVVVSPHSGAHTVEAIDRMGVMAAQNLVKVLKGEPPLAIVNPEVLGG</sequence>
<dbReference type="InterPro" id="IPR029753">
    <property type="entry name" value="D-isomer_DH_CS"/>
</dbReference>
<dbReference type="SUPFAM" id="SSF51735">
    <property type="entry name" value="NAD(P)-binding Rossmann-fold domains"/>
    <property type="match status" value="1"/>
</dbReference>
<evidence type="ECO:0000256" key="2">
    <source>
        <dbReference type="ARBA" id="ARBA00022605"/>
    </source>
</evidence>
<dbReference type="PROSITE" id="PS00065">
    <property type="entry name" value="D_2_HYDROXYACID_DH_1"/>
    <property type="match status" value="1"/>
</dbReference>
<dbReference type="PANTHER" id="PTHR42789:SF1">
    <property type="entry name" value="D-ISOMER SPECIFIC 2-HYDROXYACID DEHYDROGENASE FAMILY PROTEIN (AFU_ORTHOLOGUE AFUA_6G10090)"/>
    <property type="match status" value="1"/>
</dbReference>
<keyword evidence="2" id="KW-0028">Amino-acid biosynthesis</keyword>
<reference evidence="8 9" key="1">
    <citation type="submission" date="2017-04" db="EMBL/GenBank/DDBJ databases">
        <authorList>
            <person name="Afonso C.L."/>
            <person name="Miller P.J."/>
            <person name="Scott M.A."/>
            <person name="Spackman E."/>
            <person name="Goraichik I."/>
            <person name="Dimitrov K.M."/>
            <person name="Suarez D.L."/>
            <person name="Swayne D.E."/>
        </authorList>
    </citation>
    <scope>NUCLEOTIDE SEQUENCE [LARGE SCALE GENOMIC DNA]</scope>
    <source>
        <strain evidence="8 9">ToBE</strain>
    </source>
</reference>
<keyword evidence="3 5" id="KW-0560">Oxidoreductase</keyword>
<evidence type="ECO:0000256" key="4">
    <source>
        <dbReference type="ARBA" id="ARBA00023027"/>
    </source>
</evidence>
<dbReference type="InterPro" id="IPR050857">
    <property type="entry name" value="D-2-hydroxyacid_DH"/>
</dbReference>
<comment type="similarity">
    <text evidence="1 5">Belongs to the D-isomer specific 2-hydroxyacid dehydrogenase family.</text>
</comment>
<dbReference type="InterPro" id="IPR006139">
    <property type="entry name" value="D-isomer_2_OHA_DH_cat_dom"/>
</dbReference>
<dbReference type="PANTHER" id="PTHR42789">
    <property type="entry name" value="D-ISOMER SPECIFIC 2-HYDROXYACID DEHYDROGENASE FAMILY PROTEIN (AFU_ORTHOLOGUE AFUA_6G10090)"/>
    <property type="match status" value="1"/>
</dbReference>
<dbReference type="RefSeq" id="WP_084665391.1">
    <property type="nucleotide sequence ID" value="NZ_LT838272.1"/>
</dbReference>
<dbReference type="Gene3D" id="3.40.50.720">
    <property type="entry name" value="NAD(P)-binding Rossmann-like Domain"/>
    <property type="match status" value="2"/>
</dbReference>